<evidence type="ECO:0000313" key="3">
    <source>
        <dbReference type="EMBL" id="MBW3364487.1"/>
    </source>
</evidence>
<name>A0ABS6X9A1_9BACT</name>
<dbReference type="SUPFAM" id="SSF53271">
    <property type="entry name" value="PRTase-like"/>
    <property type="match status" value="1"/>
</dbReference>
<dbReference type="Gene3D" id="3.40.50.2020">
    <property type="match status" value="1"/>
</dbReference>
<evidence type="ECO:0000259" key="2">
    <source>
        <dbReference type="Pfam" id="PF00156"/>
    </source>
</evidence>
<evidence type="ECO:0000256" key="1">
    <source>
        <dbReference type="ARBA" id="ARBA00008007"/>
    </source>
</evidence>
<dbReference type="CDD" id="cd06223">
    <property type="entry name" value="PRTases_typeI"/>
    <property type="match status" value="1"/>
</dbReference>
<evidence type="ECO:0000313" key="4">
    <source>
        <dbReference type="Proteomes" id="UP000774935"/>
    </source>
</evidence>
<sequence length="208" mass="23904">MVKGERYICTECNVKLPYTDFHEHGATERNPLQRRFWGKVPVRFAFSYLYFRSRGRVQRLLHQLKYKGAKDLGEYLGQRYGSLLKEYHYQEQFDLIVPVPLHKHKLRKRGYNQSDYFARGLAETLEVPAKANVLVRTINTSTQTHKDRLNRWHNVEQVFEVTKPEEVKAKRVLIVDDVLTTGATLEACAVAVLNAGAAEVSIVTIAAA</sequence>
<accession>A0ABS6X9A1</accession>
<dbReference type="EMBL" id="JAHWXQ010000001">
    <property type="protein sequence ID" value="MBW3364487.1"/>
    <property type="molecule type" value="Genomic_DNA"/>
</dbReference>
<dbReference type="PANTHER" id="PTHR47505:SF1">
    <property type="entry name" value="DNA UTILIZATION PROTEIN YHGH"/>
    <property type="match status" value="1"/>
</dbReference>
<comment type="caution">
    <text evidence="3">The sequence shown here is derived from an EMBL/GenBank/DDBJ whole genome shotgun (WGS) entry which is preliminary data.</text>
</comment>
<feature type="domain" description="Phosphoribosyltransferase" evidence="2">
    <location>
        <begin position="117"/>
        <end position="207"/>
    </location>
</feature>
<organism evidence="3 4">
    <name type="scientific">Pontibacter populi</name>
    <dbReference type="NCBI Taxonomy" id="890055"/>
    <lineage>
        <taxon>Bacteria</taxon>
        <taxon>Pseudomonadati</taxon>
        <taxon>Bacteroidota</taxon>
        <taxon>Cytophagia</taxon>
        <taxon>Cytophagales</taxon>
        <taxon>Hymenobacteraceae</taxon>
        <taxon>Pontibacter</taxon>
    </lineage>
</organism>
<protein>
    <submittedName>
        <fullName evidence="3">ComF family protein</fullName>
    </submittedName>
</protein>
<dbReference type="InterPro" id="IPR051910">
    <property type="entry name" value="ComF/GntX_DNA_util-trans"/>
</dbReference>
<gene>
    <name evidence="3" type="ORF">KYK27_05500</name>
</gene>
<comment type="similarity">
    <text evidence="1">Belongs to the ComF/GntX family.</text>
</comment>
<dbReference type="InterPro" id="IPR029057">
    <property type="entry name" value="PRTase-like"/>
</dbReference>
<dbReference type="InterPro" id="IPR000836">
    <property type="entry name" value="PRTase_dom"/>
</dbReference>
<dbReference type="Pfam" id="PF00156">
    <property type="entry name" value="Pribosyltran"/>
    <property type="match status" value="1"/>
</dbReference>
<dbReference type="PANTHER" id="PTHR47505">
    <property type="entry name" value="DNA UTILIZATION PROTEIN YHGH"/>
    <property type="match status" value="1"/>
</dbReference>
<dbReference type="Proteomes" id="UP000774935">
    <property type="component" value="Unassembled WGS sequence"/>
</dbReference>
<proteinExistence type="inferred from homology"/>
<keyword evidence="4" id="KW-1185">Reference proteome</keyword>
<reference evidence="3 4" key="1">
    <citation type="submission" date="2021-07" db="EMBL/GenBank/DDBJ databases">
        <authorList>
            <person name="Kim M.K."/>
        </authorList>
    </citation>
    <scope>NUCLEOTIDE SEQUENCE [LARGE SCALE GENOMIC DNA]</scope>
    <source>
        <strain evidence="3 4">HLY7-15</strain>
    </source>
</reference>